<keyword evidence="9" id="KW-1185">Reference proteome</keyword>
<keyword evidence="8" id="KW-0675">Receptor</keyword>
<evidence type="ECO:0000313" key="9">
    <source>
        <dbReference type="Proteomes" id="UP001140206"/>
    </source>
</evidence>
<dbReference type="GO" id="GO:0005886">
    <property type="term" value="C:plasma membrane"/>
    <property type="evidence" value="ECO:0007669"/>
    <property type="project" value="TreeGrafter"/>
</dbReference>
<reference evidence="8" key="1">
    <citation type="submission" date="2022-08" db="EMBL/GenBank/DDBJ databases">
        <authorList>
            <person name="Marques A."/>
        </authorList>
    </citation>
    <scope>NUCLEOTIDE SEQUENCE</scope>
    <source>
        <strain evidence="8">RhyPub2mFocal</strain>
        <tissue evidence="8">Leaves</tissue>
    </source>
</reference>
<dbReference type="GO" id="GO:0005524">
    <property type="term" value="F:ATP binding"/>
    <property type="evidence" value="ECO:0007669"/>
    <property type="project" value="UniProtKB-KW"/>
</dbReference>
<evidence type="ECO:0000256" key="2">
    <source>
        <dbReference type="ARBA" id="ARBA00022679"/>
    </source>
</evidence>
<accession>A0AAV8FN67</accession>
<evidence type="ECO:0000256" key="1">
    <source>
        <dbReference type="ARBA" id="ARBA00022527"/>
    </source>
</evidence>
<keyword evidence="6" id="KW-0812">Transmembrane</keyword>
<evidence type="ECO:0000259" key="7">
    <source>
        <dbReference type="Pfam" id="PF07714"/>
    </source>
</evidence>
<proteinExistence type="predicted"/>
<keyword evidence="4 8" id="KW-0418">Kinase</keyword>
<dbReference type="SUPFAM" id="SSF56112">
    <property type="entry name" value="Protein kinase-like (PK-like)"/>
    <property type="match status" value="1"/>
</dbReference>
<dbReference type="Pfam" id="PF07714">
    <property type="entry name" value="PK_Tyr_Ser-Thr"/>
    <property type="match status" value="1"/>
</dbReference>
<dbReference type="PANTHER" id="PTHR27002:SF1040">
    <property type="entry name" value="OS07G0538400 PROTEIN"/>
    <property type="match status" value="1"/>
</dbReference>
<sequence length="269" mass="30224">MNFVRCTKYDKEIKGQKKTSTNTILAITIPLVLVFVLFSGLCACFLKKRKSALTKPLLNLSNPEEIINVESLLFNFSVLRVATIDFAEQNKLGEDTEKRHLLDWARSGYISPEYAIHGQFSIKSDVFSYGVLVLEIVTGKKNSSPLENEEIEHLLSFVWDHWTTGTITEVADPFLGQIYPMDEMLKCIQIGLLCVQDNPAHRPTMSNVAVMLSAETMSLETPSKPAYCIERNNIHAGSNFSNGDGIIRGNNDKHLMSRNEVSILDIEPR</sequence>
<dbReference type="Gene3D" id="1.10.510.10">
    <property type="entry name" value="Transferase(Phosphotransferase) domain 1"/>
    <property type="match status" value="1"/>
</dbReference>
<organism evidence="8 9">
    <name type="scientific">Rhynchospora pubera</name>
    <dbReference type="NCBI Taxonomy" id="906938"/>
    <lineage>
        <taxon>Eukaryota</taxon>
        <taxon>Viridiplantae</taxon>
        <taxon>Streptophyta</taxon>
        <taxon>Embryophyta</taxon>
        <taxon>Tracheophyta</taxon>
        <taxon>Spermatophyta</taxon>
        <taxon>Magnoliopsida</taxon>
        <taxon>Liliopsida</taxon>
        <taxon>Poales</taxon>
        <taxon>Cyperaceae</taxon>
        <taxon>Cyperoideae</taxon>
        <taxon>Rhynchosporeae</taxon>
        <taxon>Rhynchospora</taxon>
    </lineage>
</organism>
<dbReference type="InterPro" id="IPR011009">
    <property type="entry name" value="Kinase-like_dom_sf"/>
</dbReference>
<evidence type="ECO:0000256" key="5">
    <source>
        <dbReference type="ARBA" id="ARBA00022840"/>
    </source>
</evidence>
<protein>
    <submittedName>
        <fullName evidence="8">Cysteine-rich RECEPTOR-like kinase</fullName>
    </submittedName>
</protein>
<dbReference type="InterPro" id="IPR001245">
    <property type="entry name" value="Ser-Thr/Tyr_kinase_cat_dom"/>
</dbReference>
<gene>
    <name evidence="8" type="ORF">LUZ62_043757</name>
</gene>
<evidence type="ECO:0000256" key="3">
    <source>
        <dbReference type="ARBA" id="ARBA00022741"/>
    </source>
</evidence>
<dbReference type="Proteomes" id="UP001140206">
    <property type="component" value="Chromosome 2"/>
</dbReference>
<keyword evidence="5" id="KW-0067">ATP-binding</keyword>
<keyword evidence="3" id="KW-0547">Nucleotide-binding</keyword>
<evidence type="ECO:0000256" key="6">
    <source>
        <dbReference type="SAM" id="Phobius"/>
    </source>
</evidence>
<keyword evidence="2" id="KW-0808">Transferase</keyword>
<dbReference type="AlphaFoldDB" id="A0AAV8FN67"/>
<comment type="caution">
    <text evidence="8">The sequence shown here is derived from an EMBL/GenBank/DDBJ whole genome shotgun (WGS) entry which is preliminary data.</text>
</comment>
<dbReference type="EMBL" id="JAMFTS010000002">
    <property type="protein sequence ID" value="KAJ4792511.1"/>
    <property type="molecule type" value="Genomic_DNA"/>
</dbReference>
<feature type="domain" description="Serine-threonine/tyrosine-protein kinase catalytic" evidence="7">
    <location>
        <begin position="98"/>
        <end position="208"/>
    </location>
</feature>
<name>A0AAV8FN67_9POAL</name>
<keyword evidence="1" id="KW-0723">Serine/threonine-protein kinase</keyword>
<keyword evidence="6" id="KW-0472">Membrane</keyword>
<dbReference type="GO" id="GO:0004674">
    <property type="term" value="F:protein serine/threonine kinase activity"/>
    <property type="evidence" value="ECO:0007669"/>
    <property type="project" value="UniProtKB-KW"/>
</dbReference>
<dbReference type="PANTHER" id="PTHR27002">
    <property type="entry name" value="RECEPTOR-LIKE SERINE/THREONINE-PROTEIN KINASE SD1-8"/>
    <property type="match status" value="1"/>
</dbReference>
<evidence type="ECO:0000313" key="8">
    <source>
        <dbReference type="EMBL" id="KAJ4792511.1"/>
    </source>
</evidence>
<feature type="transmembrane region" description="Helical" evidence="6">
    <location>
        <begin position="24"/>
        <end position="46"/>
    </location>
</feature>
<keyword evidence="6" id="KW-1133">Transmembrane helix</keyword>
<evidence type="ECO:0000256" key="4">
    <source>
        <dbReference type="ARBA" id="ARBA00022777"/>
    </source>
</evidence>